<dbReference type="InterPro" id="IPR051043">
    <property type="entry name" value="Sulfatase_Mod_Factor_Kinase"/>
</dbReference>
<accession>A0A556QIX2</accession>
<name>A0A556QIX2_9BACT</name>
<dbReference type="InterPro" id="IPR005532">
    <property type="entry name" value="SUMF_dom"/>
</dbReference>
<dbReference type="AlphaFoldDB" id="A0A556QIX2"/>
<dbReference type="PANTHER" id="PTHR23150:SF19">
    <property type="entry name" value="FORMYLGLYCINE-GENERATING ENZYME"/>
    <property type="match status" value="1"/>
</dbReference>
<reference evidence="2 3" key="1">
    <citation type="submission" date="2019-07" db="EMBL/GenBank/DDBJ databases">
        <title>Description of 53C-WASEF.</title>
        <authorList>
            <person name="Pitt A."/>
            <person name="Hahn M.W."/>
        </authorList>
    </citation>
    <scope>NUCLEOTIDE SEQUENCE [LARGE SCALE GENOMIC DNA]</scope>
    <source>
        <strain evidence="2 3">53C-WASEF</strain>
    </source>
</reference>
<evidence type="ECO:0000259" key="1">
    <source>
        <dbReference type="Pfam" id="PF03781"/>
    </source>
</evidence>
<dbReference type="EMBL" id="VMBG01000002">
    <property type="protein sequence ID" value="TSJ76561.1"/>
    <property type="molecule type" value="Genomic_DNA"/>
</dbReference>
<feature type="domain" description="Sulfatase-modifying factor enzyme-like" evidence="1">
    <location>
        <begin position="107"/>
        <end position="371"/>
    </location>
</feature>
<comment type="caution">
    <text evidence="2">The sequence shown here is derived from an EMBL/GenBank/DDBJ whole genome shotgun (WGS) entry which is preliminary data.</text>
</comment>
<gene>
    <name evidence="2" type="ORF">FPL22_10540</name>
</gene>
<sequence length="373" mass="39393">MPMSPALPIAAFLIPPTVAPMKSVSAASSPDPMRTSPLLTFSAALLTLGLTAHVQAAPLALAVESSVDEQTWVPVKITPGMISGNGTIIIPDAAVRLSIAPPTLPPAGMVAIPGGTFSMGEASNTDPESINFLHSVTLSAFNMDAREVSKALWDEVAAWGLTHNYTDLPAGDVKAPGHPVQTISWYAAVKWCNARSEKEGRNPAYKVSGAVYRTSDNAGVTCDWTANGYRLPTEAEWERAARGGYADKAYPWGTDSITQLLANYKIGSSTYHSSYSTGGFPYTSPTGVFVANAYGLYDMSGNVAEWCWDPFVTGYYGTTDAAGPDPKGPATGTNRVCRGGSWNGSSSEATTYLRRSNAPATTANTIGFRTVCR</sequence>
<evidence type="ECO:0000313" key="2">
    <source>
        <dbReference type="EMBL" id="TSJ76561.1"/>
    </source>
</evidence>
<dbReference type="InterPro" id="IPR016187">
    <property type="entry name" value="CTDL_fold"/>
</dbReference>
<dbReference type="Gene3D" id="3.90.1580.10">
    <property type="entry name" value="paralog of FGE (formylglycine-generating enzyme)"/>
    <property type="match status" value="1"/>
</dbReference>
<dbReference type="OrthoDB" id="9768004at2"/>
<dbReference type="Pfam" id="PF03781">
    <property type="entry name" value="FGE-sulfatase"/>
    <property type="match status" value="1"/>
</dbReference>
<organism evidence="2 3">
    <name type="scientific">Rariglobus hedericola</name>
    <dbReference type="NCBI Taxonomy" id="2597822"/>
    <lineage>
        <taxon>Bacteria</taxon>
        <taxon>Pseudomonadati</taxon>
        <taxon>Verrucomicrobiota</taxon>
        <taxon>Opitutia</taxon>
        <taxon>Opitutales</taxon>
        <taxon>Opitutaceae</taxon>
        <taxon>Rariglobus</taxon>
    </lineage>
</organism>
<dbReference type="GO" id="GO:0120147">
    <property type="term" value="F:formylglycine-generating oxidase activity"/>
    <property type="evidence" value="ECO:0007669"/>
    <property type="project" value="TreeGrafter"/>
</dbReference>
<keyword evidence="3" id="KW-1185">Reference proteome</keyword>
<dbReference type="InterPro" id="IPR042095">
    <property type="entry name" value="SUMF_sf"/>
</dbReference>
<dbReference type="SUPFAM" id="SSF56436">
    <property type="entry name" value="C-type lectin-like"/>
    <property type="match status" value="1"/>
</dbReference>
<protein>
    <submittedName>
        <fullName evidence="2">SUMF1/EgtB/PvdOfamily nonheme iron enzyme</fullName>
    </submittedName>
</protein>
<dbReference type="PANTHER" id="PTHR23150">
    <property type="entry name" value="SULFATASE MODIFYING FACTOR 1, 2"/>
    <property type="match status" value="1"/>
</dbReference>
<dbReference type="Proteomes" id="UP000315648">
    <property type="component" value="Unassembled WGS sequence"/>
</dbReference>
<proteinExistence type="predicted"/>
<evidence type="ECO:0000313" key="3">
    <source>
        <dbReference type="Proteomes" id="UP000315648"/>
    </source>
</evidence>